<gene>
    <name evidence="14" type="ORF">BSTOLATCC_MIC39437</name>
</gene>
<accession>A0AAU9JN18</accession>
<dbReference type="Proteomes" id="UP001162131">
    <property type="component" value="Unassembled WGS sequence"/>
</dbReference>
<comment type="similarity">
    <text evidence="9">Belongs to the TRAFAC class myosin-kinesin ATPase superfamily. Kinesin family. KIN-5/BimC subfamily.</text>
</comment>
<evidence type="ECO:0000256" key="3">
    <source>
        <dbReference type="ARBA" id="ARBA00022701"/>
    </source>
</evidence>
<dbReference type="GO" id="GO:0003777">
    <property type="term" value="F:microtubule motor activity"/>
    <property type="evidence" value="ECO:0007669"/>
    <property type="project" value="InterPro"/>
</dbReference>
<feature type="domain" description="Kinesin motor" evidence="13">
    <location>
        <begin position="49"/>
        <end position="371"/>
    </location>
</feature>
<dbReference type="GO" id="GO:0007018">
    <property type="term" value="P:microtubule-based movement"/>
    <property type="evidence" value="ECO:0007669"/>
    <property type="project" value="InterPro"/>
</dbReference>
<feature type="compositionally biased region" description="Basic and acidic residues" evidence="12">
    <location>
        <begin position="800"/>
        <end position="816"/>
    </location>
</feature>
<evidence type="ECO:0000256" key="2">
    <source>
        <dbReference type="ARBA" id="ARBA00022490"/>
    </source>
</evidence>
<feature type="region of interest" description="Disordered" evidence="12">
    <location>
        <begin position="1"/>
        <end position="41"/>
    </location>
</feature>
<evidence type="ECO:0000256" key="12">
    <source>
        <dbReference type="SAM" id="MobiDB-lite"/>
    </source>
</evidence>
<dbReference type="AlphaFoldDB" id="A0AAU9JN18"/>
<evidence type="ECO:0000256" key="1">
    <source>
        <dbReference type="ARBA" id="ARBA00004245"/>
    </source>
</evidence>
<dbReference type="SMART" id="SM00129">
    <property type="entry name" value="KISc"/>
    <property type="match status" value="1"/>
</dbReference>
<keyword evidence="2" id="KW-0963">Cytoplasm</keyword>
<keyword evidence="4 10" id="KW-0547">Nucleotide-binding</keyword>
<evidence type="ECO:0000256" key="5">
    <source>
        <dbReference type="ARBA" id="ARBA00022840"/>
    </source>
</evidence>
<evidence type="ECO:0000313" key="15">
    <source>
        <dbReference type="Proteomes" id="UP001162131"/>
    </source>
</evidence>
<dbReference type="FunFam" id="3.40.850.10:FF:000019">
    <property type="entry name" value="Kinesin-like protein KIN-5D"/>
    <property type="match status" value="1"/>
</dbReference>
<dbReference type="PANTHER" id="PTHR47968:SF75">
    <property type="entry name" value="CENTROMERE-ASSOCIATED PROTEIN E"/>
    <property type="match status" value="1"/>
</dbReference>
<keyword evidence="15" id="KW-1185">Reference proteome</keyword>
<comment type="caution">
    <text evidence="14">The sequence shown here is derived from an EMBL/GenBank/DDBJ whole genome shotgun (WGS) entry which is preliminary data.</text>
</comment>
<comment type="subcellular location">
    <subcellularLocation>
        <location evidence="1">Cytoplasm</location>
        <location evidence="1">Cytoskeleton</location>
    </subcellularLocation>
</comment>
<evidence type="ECO:0000256" key="10">
    <source>
        <dbReference type="PROSITE-ProRule" id="PRU00283"/>
    </source>
</evidence>
<keyword evidence="6 11" id="KW-0175">Coiled coil</keyword>
<feature type="coiled-coil region" evidence="11">
    <location>
        <begin position="505"/>
        <end position="606"/>
    </location>
</feature>
<evidence type="ECO:0000256" key="6">
    <source>
        <dbReference type="ARBA" id="ARBA00023054"/>
    </source>
</evidence>
<evidence type="ECO:0000256" key="8">
    <source>
        <dbReference type="ARBA" id="ARBA00023212"/>
    </source>
</evidence>
<dbReference type="CDD" id="cd00106">
    <property type="entry name" value="KISc"/>
    <property type="match status" value="1"/>
</dbReference>
<dbReference type="GO" id="GO:0005874">
    <property type="term" value="C:microtubule"/>
    <property type="evidence" value="ECO:0007669"/>
    <property type="project" value="UniProtKB-KW"/>
</dbReference>
<dbReference type="InterPro" id="IPR001752">
    <property type="entry name" value="Kinesin_motor_dom"/>
</dbReference>
<dbReference type="InterPro" id="IPR027640">
    <property type="entry name" value="Kinesin-like_fam"/>
</dbReference>
<evidence type="ECO:0000256" key="11">
    <source>
        <dbReference type="SAM" id="Coils"/>
    </source>
</evidence>
<dbReference type="GO" id="GO:0005524">
    <property type="term" value="F:ATP binding"/>
    <property type="evidence" value="ECO:0007669"/>
    <property type="project" value="UniProtKB-UniRule"/>
</dbReference>
<dbReference type="PANTHER" id="PTHR47968">
    <property type="entry name" value="CENTROMERE PROTEIN E"/>
    <property type="match status" value="1"/>
</dbReference>
<feature type="compositionally biased region" description="Basic and acidic residues" evidence="12">
    <location>
        <begin position="18"/>
        <end position="35"/>
    </location>
</feature>
<protein>
    <recommendedName>
        <fullName evidence="13">Kinesin motor domain-containing protein</fullName>
    </recommendedName>
</protein>
<keyword evidence="8" id="KW-0206">Cytoskeleton</keyword>
<keyword evidence="7 10" id="KW-0505">Motor protein</keyword>
<dbReference type="SUPFAM" id="SSF52540">
    <property type="entry name" value="P-loop containing nucleoside triphosphate hydrolases"/>
    <property type="match status" value="1"/>
</dbReference>
<feature type="binding site" evidence="10">
    <location>
        <begin position="131"/>
        <end position="138"/>
    </location>
    <ligand>
        <name>ATP</name>
        <dbReference type="ChEBI" id="CHEBI:30616"/>
    </ligand>
</feature>
<dbReference type="GO" id="GO:0008017">
    <property type="term" value="F:microtubule binding"/>
    <property type="evidence" value="ECO:0007669"/>
    <property type="project" value="InterPro"/>
</dbReference>
<organism evidence="14 15">
    <name type="scientific">Blepharisma stoltei</name>
    <dbReference type="NCBI Taxonomy" id="1481888"/>
    <lineage>
        <taxon>Eukaryota</taxon>
        <taxon>Sar</taxon>
        <taxon>Alveolata</taxon>
        <taxon>Ciliophora</taxon>
        <taxon>Postciliodesmatophora</taxon>
        <taxon>Heterotrichea</taxon>
        <taxon>Heterotrichida</taxon>
        <taxon>Blepharismidae</taxon>
        <taxon>Blepharisma</taxon>
    </lineage>
</organism>
<sequence>MSSHKERSLLRSHTMFPQRRDSTAPFRRDSKRHDSTSSVTQLPFSRSSNVKVVGRFRPLVDFEIVLPGVQEIISFIDEKTVGIPYGKEMETFKLDRIFDPNSHQSEVYEFIGRPTIEDVLDGYNGTIFAYGQTGSGKTYTMMGYDFYDEEFRGIIPRAASQIFEFVRQDNGEIEYTLKCSMLEIYKETIKDLLDNVTKSLSIKECPRRGIYVQGLNQVCVTSEKGLLDLLALGETMRTVASTKLNKTSSRSHMMFVLEVLQKLPNDSEKRGILNLVDLAGSEKVNHSGVTGNNMEEAKKINLSLSALGNVIHALVLNNDHIPYRDSKLTRILQESLGGNYKTNLIVACSPSNKYIEETINTMKFAIRAKSIKNNVKINIKNSPENYIKLIEQLRAELTNAKSEILLLKEERLLTEPGSSLSSSISNSPLPRLSFPGSGSSSLSSTMKRFQNDLKIFTCLGDPIEELEGGNNSIYEVDSLASSYGSSLDRSGLEYELESVSYCQHRDNMQEDLERAIDRLQKKSQSLEEENQILTETVRNLEAKLASSKEKRLKLEQQSHEYYENYHRTALLINKESSENRLLKRQNESLNRQIKRLTKSLNEIDSKFKAFVESQTKTIDLTCVEFDERSEMTGQEFPVITEVDEVSVDPCCDATNTFELDLTTRSITIEPHSLINTSAYAKELQKALESNAELSKDITVFQLRNQVIEAGIFNANMTRCMQGLNWKLNLVNYKYEIKRNLCRFQSEEIKSLESMLDHLHESYQHMIKLYEQIDKKPKRRNSSDSTGQNKGHLIKSFTSKKSQEKSKGQDTEFKQEPSVKSSDSHSIVGVHGSWVDPPSVETSEFYMRYKALETNFHLQQMYNFQLKKGNEELRKQTKLYQEMIEKLENDIFSAQKAERERWQAFFYDLKENCEKELIRKQLEVIKLNEVLGEWATRYMELQESIGIKGINKAEIQLKTLQELKLSTLATDMSENSQLNSLFLNSPLSIRSKIESPIKRAVSPGDRTPPNCF</sequence>
<reference evidence="14" key="1">
    <citation type="submission" date="2021-09" db="EMBL/GenBank/DDBJ databases">
        <authorList>
            <consortium name="AG Swart"/>
            <person name="Singh M."/>
            <person name="Singh A."/>
            <person name="Seah K."/>
            <person name="Emmerich C."/>
        </authorList>
    </citation>
    <scope>NUCLEOTIDE SEQUENCE</scope>
    <source>
        <strain evidence="14">ATCC30299</strain>
    </source>
</reference>
<feature type="region of interest" description="Disordered" evidence="12">
    <location>
        <begin position="773"/>
        <end position="826"/>
    </location>
</feature>
<dbReference type="PROSITE" id="PS50067">
    <property type="entry name" value="KINESIN_MOTOR_2"/>
    <property type="match status" value="1"/>
</dbReference>
<dbReference type="InterPro" id="IPR027417">
    <property type="entry name" value="P-loop_NTPase"/>
</dbReference>
<evidence type="ECO:0000256" key="4">
    <source>
        <dbReference type="ARBA" id="ARBA00022741"/>
    </source>
</evidence>
<evidence type="ECO:0000259" key="13">
    <source>
        <dbReference type="PROSITE" id="PS50067"/>
    </source>
</evidence>
<keyword evidence="3" id="KW-0493">Microtubule</keyword>
<keyword evidence="5 10" id="KW-0067">ATP-binding</keyword>
<dbReference type="GO" id="GO:0007010">
    <property type="term" value="P:cytoskeleton organization"/>
    <property type="evidence" value="ECO:0007669"/>
    <property type="project" value="UniProtKB-ARBA"/>
</dbReference>
<dbReference type="EMBL" id="CAJZBQ010000039">
    <property type="protein sequence ID" value="CAG9325637.1"/>
    <property type="molecule type" value="Genomic_DNA"/>
</dbReference>
<evidence type="ECO:0000256" key="9">
    <source>
        <dbReference type="ARBA" id="ARBA00034704"/>
    </source>
</evidence>
<dbReference type="InterPro" id="IPR036961">
    <property type="entry name" value="Kinesin_motor_dom_sf"/>
</dbReference>
<dbReference type="PRINTS" id="PR00380">
    <property type="entry name" value="KINESINHEAVY"/>
</dbReference>
<evidence type="ECO:0000256" key="7">
    <source>
        <dbReference type="ARBA" id="ARBA00023175"/>
    </source>
</evidence>
<dbReference type="Pfam" id="PF00225">
    <property type="entry name" value="Kinesin"/>
    <property type="match status" value="1"/>
</dbReference>
<evidence type="ECO:0000313" key="14">
    <source>
        <dbReference type="EMBL" id="CAG9325637.1"/>
    </source>
</evidence>
<proteinExistence type="inferred from homology"/>
<name>A0AAU9JN18_9CILI</name>
<dbReference type="Gene3D" id="3.40.850.10">
    <property type="entry name" value="Kinesin motor domain"/>
    <property type="match status" value="1"/>
</dbReference>